<gene>
    <name evidence="1" type="ORF">SLS58_005379</name>
</gene>
<dbReference type="Proteomes" id="UP001521184">
    <property type="component" value="Unassembled WGS sequence"/>
</dbReference>
<dbReference type="EMBL" id="JAKEKT020000032">
    <property type="protein sequence ID" value="KAL1642609.1"/>
    <property type="molecule type" value="Genomic_DNA"/>
</dbReference>
<name>A0ABR3TRM7_9PEZI</name>
<organism evidence="1 2">
    <name type="scientific">Diplodia intermedia</name>
    <dbReference type="NCBI Taxonomy" id="856260"/>
    <lineage>
        <taxon>Eukaryota</taxon>
        <taxon>Fungi</taxon>
        <taxon>Dikarya</taxon>
        <taxon>Ascomycota</taxon>
        <taxon>Pezizomycotina</taxon>
        <taxon>Dothideomycetes</taxon>
        <taxon>Dothideomycetes incertae sedis</taxon>
        <taxon>Botryosphaeriales</taxon>
        <taxon>Botryosphaeriaceae</taxon>
        <taxon>Diplodia</taxon>
    </lineage>
</organism>
<keyword evidence="2" id="KW-1185">Reference proteome</keyword>
<accession>A0ABR3TRM7</accession>
<evidence type="ECO:0000313" key="2">
    <source>
        <dbReference type="Proteomes" id="UP001521184"/>
    </source>
</evidence>
<protein>
    <submittedName>
        <fullName evidence="1">Uncharacterized protein</fullName>
    </submittedName>
</protein>
<reference evidence="1 2" key="1">
    <citation type="journal article" date="2023" name="Plant Dis.">
        <title>First Report of Diplodia intermedia Causing Canker and Dieback Diseases on Apple Trees in Canada.</title>
        <authorList>
            <person name="Ellouze W."/>
            <person name="Ilyukhin E."/>
            <person name="Sulman M."/>
            <person name="Ali S."/>
        </authorList>
    </citation>
    <scope>NUCLEOTIDE SEQUENCE [LARGE SCALE GENOMIC DNA]</scope>
    <source>
        <strain evidence="1 2">M45-28</strain>
    </source>
</reference>
<comment type="caution">
    <text evidence="1">The sequence shown here is derived from an EMBL/GenBank/DDBJ whole genome shotgun (WGS) entry which is preliminary data.</text>
</comment>
<proteinExistence type="predicted"/>
<sequence>MLTMKVTAGSTKATTSNPLPLLLGEFSTVVSLFLPYTIDFHELPPPSAVSRVELQELLVLTDEVVALCYRPGTFKTSPLYRRLEFLHFKKTQIELTYSSFHDLHSAWADAVAQVFLEVVHDISNDGPAEHGHFPSYLSSTPAAKATSLSEVQTQDADVLSRLFVAPTAAYDESEEAQIL</sequence>
<evidence type="ECO:0000313" key="1">
    <source>
        <dbReference type="EMBL" id="KAL1642609.1"/>
    </source>
</evidence>